<proteinExistence type="predicted"/>
<comment type="caution">
    <text evidence="1">The sequence shown here is derived from an EMBL/GenBank/DDBJ whole genome shotgun (WGS) entry which is preliminary data.</text>
</comment>
<dbReference type="EMBL" id="PFWL01000151">
    <property type="protein sequence ID" value="PJA55435.1"/>
    <property type="molecule type" value="Genomic_DNA"/>
</dbReference>
<evidence type="ECO:0000313" key="1">
    <source>
        <dbReference type="EMBL" id="PJA55435.1"/>
    </source>
</evidence>
<reference evidence="2" key="1">
    <citation type="submission" date="2017-09" db="EMBL/GenBank/DDBJ databases">
        <title>Depth-based differentiation of microbial function through sediment-hosted aquifers and enrichment of novel symbionts in the deep terrestrial subsurface.</title>
        <authorList>
            <person name="Probst A.J."/>
            <person name="Ladd B."/>
            <person name="Jarett J.K."/>
            <person name="Geller-Mcgrath D.E."/>
            <person name="Sieber C.M.K."/>
            <person name="Emerson J.B."/>
            <person name="Anantharaman K."/>
            <person name="Thomas B.C."/>
            <person name="Malmstrom R."/>
            <person name="Stieglmeier M."/>
            <person name="Klingl A."/>
            <person name="Woyke T."/>
            <person name="Ryan C.M."/>
            <person name="Banfield J.F."/>
        </authorList>
    </citation>
    <scope>NUCLEOTIDE SEQUENCE [LARGE SCALE GENOMIC DNA]</scope>
</reference>
<name>A0A2M7XXI1_9BACT</name>
<evidence type="ECO:0000313" key="2">
    <source>
        <dbReference type="Proteomes" id="UP000229647"/>
    </source>
</evidence>
<protein>
    <submittedName>
        <fullName evidence="1">Uncharacterized protein</fullName>
    </submittedName>
</protein>
<feature type="non-terminal residue" evidence="1">
    <location>
        <position position="61"/>
    </location>
</feature>
<sequence length="61" mass="7077">MITDKDVKKLKEVFADNFKNIDNSFKDVNDRLDNRIDSLTKDVMTVIEMVGETNQNLKEIS</sequence>
<gene>
    <name evidence="1" type="ORF">CO165_03570</name>
</gene>
<organism evidence="1 2">
    <name type="scientific">Candidatus Roizmanbacteria bacterium CG_4_9_14_3_um_filter_33_18</name>
    <dbReference type="NCBI Taxonomy" id="1974841"/>
    <lineage>
        <taxon>Bacteria</taxon>
        <taxon>Candidatus Roizmaniibacteriota</taxon>
    </lineage>
</organism>
<dbReference type="Proteomes" id="UP000229647">
    <property type="component" value="Unassembled WGS sequence"/>
</dbReference>
<dbReference type="AlphaFoldDB" id="A0A2M7XXI1"/>
<accession>A0A2M7XXI1</accession>